<feature type="non-terminal residue" evidence="2">
    <location>
        <position position="1"/>
    </location>
</feature>
<dbReference type="Gene3D" id="1.10.1540.10">
    <property type="entry name" value="BEACH domain"/>
    <property type="match status" value="1"/>
</dbReference>
<feature type="domain" description="BEACH" evidence="1">
    <location>
        <begin position="253"/>
        <end position="533"/>
    </location>
</feature>
<dbReference type="Pfam" id="PF02138">
    <property type="entry name" value="Beach"/>
    <property type="match status" value="2"/>
</dbReference>
<proteinExistence type="predicted"/>
<evidence type="ECO:0000259" key="1">
    <source>
        <dbReference type="PROSITE" id="PS50197"/>
    </source>
</evidence>
<dbReference type="InterPro" id="IPR036372">
    <property type="entry name" value="BEACH_dom_sf"/>
</dbReference>
<organism evidence="2 3">
    <name type="scientific">Paragonimus skrjabini miyazakii</name>
    <dbReference type="NCBI Taxonomy" id="59628"/>
    <lineage>
        <taxon>Eukaryota</taxon>
        <taxon>Metazoa</taxon>
        <taxon>Spiralia</taxon>
        <taxon>Lophotrochozoa</taxon>
        <taxon>Platyhelminthes</taxon>
        <taxon>Trematoda</taxon>
        <taxon>Digenea</taxon>
        <taxon>Plagiorchiida</taxon>
        <taxon>Troglotremata</taxon>
        <taxon>Troglotrematidae</taxon>
        <taxon>Paragonimus</taxon>
    </lineage>
</organism>
<evidence type="ECO:0000313" key="2">
    <source>
        <dbReference type="EMBL" id="KAF7234479.1"/>
    </source>
</evidence>
<gene>
    <name evidence="2" type="ORF">EG68_11618</name>
</gene>
<dbReference type="EMBL" id="JTDE01009377">
    <property type="protein sequence ID" value="KAF7234479.1"/>
    <property type="molecule type" value="Genomic_DNA"/>
</dbReference>
<dbReference type="AlphaFoldDB" id="A0A8S9YDR8"/>
<evidence type="ECO:0000313" key="3">
    <source>
        <dbReference type="Proteomes" id="UP000822476"/>
    </source>
</evidence>
<accession>A0A8S9YDR8</accession>
<dbReference type="OrthoDB" id="26681at2759"/>
<comment type="caution">
    <text evidence="2">The sequence shown here is derived from an EMBL/GenBank/DDBJ whole genome shotgun (WGS) entry which is preliminary data.</text>
</comment>
<dbReference type="SUPFAM" id="SSF81837">
    <property type="entry name" value="BEACH domain"/>
    <property type="match status" value="1"/>
</dbReference>
<dbReference type="SUPFAM" id="SSF56112">
    <property type="entry name" value="Protein kinase-like (PK-like)"/>
    <property type="match status" value="1"/>
</dbReference>
<dbReference type="PROSITE" id="PS50197">
    <property type="entry name" value="BEACH"/>
    <property type="match status" value="1"/>
</dbReference>
<dbReference type="Proteomes" id="UP000822476">
    <property type="component" value="Unassembled WGS sequence"/>
</dbReference>
<dbReference type="InterPro" id="IPR000409">
    <property type="entry name" value="BEACH_dom"/>
</dbReference>
<dbReference type="PANTHER" id="PTHR46866:SF1">
    <property type="entry name" value="GH12955P"/>
    <property type="match status" value="1"/>
</dbReference>
<reference evidence="2" key="1">
    <citation type="submission" date="2019-07" db="EMBL/GenBank/DDBJ databases">
        <title>Annotation for the trematode Paragonimus miyazaki's.</title>
        <authorList>
            <person name="Choi Y.-J."/>
        </authorList>
    </citation>
    <scope>NUCLEOTIDE SEQUENCE</scope>
    <source>
        <strain evidence="2">Japan</strain>
    </source>
</reference>
<dbReference type="SMART" id="SM01026">
    <property type="entry name" value="Beach"/>
    <property type="match status" value="1"/>
</dbReference>
<name>A0A8S9YDR8_9TREM</name>
<dbReference type="InterPro" id="IPR011009">
    <property type="entry name" value="Kinase-like_dom_sf"/>
</dbReference>
<keyword evidence="3" id="KW-1185">Reference proteome</keyword>
<sequence length="533" mass="60922">ARPCASKIVLISCASHAQLRLRVVVWSCYILCYHSFIEILGGFVKLKQTFNTELITGMTIQRVWRYVKNSENFDILCQPIANTEQLPLNAAFKIQIDQLAFCWLHTFESHRCSIQHPAERAINYKTSYSELFDKICTAVAERIAPWSRITDLNVKLTGWDVSVETHELAGYSVFEVLKYFPRRLSDDRTKLFLIFQVVDHVCRLHRECLPHLGLGLQNIFIDDTFYLTLGIPDLGALSDFRPLEPSSKMEATSSVFKETDLFVMTLQWCSRKIKNLDYLIFLNGLAGRRSGDPLNSAVLPWITDFTSPSGTLRDLTKSKYHLSRGEAQMDANYKVPISGGKTPDGLLHSHMLPSIRECGTTVAELVETMDSIINAPPTACLRDDDNIISDRDDMDSFSQLDVEKPLSVETWSPSSFQPHHLLDMMPNLAYYTYMARRTPKPTLVRFVRPVYRPQEFASSMSRLYESTPDECIPEFFTDPSVFTSIHPDMPDLSLPPWCSNPDEFIKYHSSLLESESVSSRLHHWIDLTFGYKV</sequence>
<protein>
    <recommendedName>
        <fullName evidence="1">BEACH domain-containing protein</fullName>
    </recommendedName>
</protein>
<dbReference type="PANTHER" id="PTHR46866">
    <property type="entry name" value="GH12955P"/>
    <property type="match status" value="1"/>
</dbReference>